<evidence type="ECO:0000256" key="8">
    <source>
        <dbReference type="SAM" id="Coils"/>
    </source>
</evidence>
<evidence type="ECO:0000313" key="13">
    <source>
        <dbReference type="Proteomes" id="UP001181693"/>
    </source>
</evidence>
<keyword evidence="2" id="KW-0479">Metal-binding</keyword>
<dbReference type="Proteomes" id="UP001181693">
    <property type="component" value="Unassembled WGS sequence"/>
</dbReference>
<dbReference type="InterPro" id="IPR003649">
    <property type="entry name" value="Bbox_C"/>
</dbReference>
<name>A0AAV3AIJ1_PYXAD</name>
<dbReference type="AlphaFoldDB" id="A0AAV3AIJ1"/>
<dbReference type="GO" id="GO:0005737">
    <property type="term" value="C:cytoplasm"/>
    <property type="evidence" value="ECO:0007669"/>
    <property type="project" value="UniProtKB-ARBA"/>
</dbReference>
<feature type="domain" description="B box-type" evidence="10">
    <location>
        <begin position="133"/>
        <end position="174"/>
    </location>
</feature>
<evidence type="ECO:0000256" key="5">
    <source>
        <dbReference type="ARBA" id="ARBA00022859"/>
    </source>
</evidence>
<dbReference type="SUPFAM" id="SSF57845">
    <property type="entry name" value="B-box zinc-binding domain"/>
    <property type="match status" value="1"/>
</dbReference>
<evidence type="ECO:0000256" key="1">
    <source>
        <dbReference type="ARBA" id="ARBA00022588"/>
    </source>
</evidence>
<dbReference type="SMART" id="SM00336">
    <property type="entry name" value="BBOX"/>
    <property type="match status" value="1"/>
</dbReference>
<dbReference type="Gene3D" id="3.30.40.10">
    <property type="entry name" value="Zinc/RING finger domain, C3HC4 (zinc finger)"/>
    <property type="match status" value="1"/>
</dbReference>
<accession>A0AAV3AIJ1</accession>
<keyword evidence="1" id="KW-0399">Innate immunity</keyword>
<dbReference type="PANTHER" id="PTHR25465:SF41">
    <property type="entry name" value="E3 UBIQUITIN-PROTEIN LIGASE RNF135"/>
    <property type="match status" value="1"/>
</dbReference>
<evidence type="ECO:0000259" key="11">
    <source>
        <dbReference type="PROSITE" id="PS50188"/>
    </source>
</evidence>
<organism evidence="12 13">
    <name type="scientific">Pyxicephalus adspersus</name>
    <name type="common">African bullfrog</name>
    <dbReference type="NCBI Taxonomy" id="30357"/>
    <lineage>
        <taxon>Eukaryota</taxon>
        <taxon>Metazoa</taxon>
        <taxon>Chordata</taxon>
        <taxon>Craniata</taxon>
        <taxon>Vertebrata</taxon>
        <taxon>Euteleostomi</taxon>
        <taxon>Amphibia</taxon>
        <taxon>Batrachia</taxon>
        <taxon>Anura</taxon>
        <taxon>Neobatrachia</taxon>
        <taxon>Ranoidea</taxon>
        <taxon>Pyxicephalidae</taxon>
        <taxon>Pyxicephalinae</taxon>
        <taxon>Pyxicephalus</taxon>
    </lineage>
</organism>
<dbReference type="InterPro" id="IPR043136">
    <property type="entry name" value="B30.2/SPRY_sf"/>
</dbReference>
<dbReference type="InterPro" id="IPR003879">
    <property type="entry name" value="Butyrophylin_SPRY"/>
</dbReference>
<sequence length="524" mass="60068">MASADTEEKLICSSCHNTSEDPVKLKCEHNFCWVCINCVLDSQKGPGGYKCSECREEFHEHSAVQRTVSQLCRSEFFHSSYTEKNGIFCTYCVSTPVPAVKSCLMCEASLCDVHLQVHSKSAEHILLEPTAHLANRKCSSHKKILEYYCTVDNTCICVSCLLFGAHQGHRVDTFDVVSEKKKERLSYLLKGLTSKREETEKRVKSGHERKKEAQKKAAEVSDRVSNLFRDIRRQLDGLEKRVLEEISRQEERVALSVSSLIQQMEAKKEDLSRKIQHLEELCNMADSFMVIQEEESESDAFYVTEEEESDSREKYYKQIWKKGLDEGLISVTLHTGLSAIVTKVRKRINLQGGTDILLDMNSAGNDVHVSGDLKTATWSHIDQNRSDLPGRFQYDQVLSTKSFSSGRHYWEVETSDSGVWFLGVSYPTINRKGRQSWIGDNDKSWCLRRYDNVQYSVIHDGKWIQLPHTVSCQLLGIYLDYDAGQISFYELCEPIRHLHTFFATFIEPLHAAFSVYKSWVRIKS</sequence>
<dbReference type="InterPro" id="IPR003877">
    <property type="entry name" value="SPRY_dom"/>
</dbReference>
<dbReference type="PROSITE" id="PS50188">
    <property type="entry name" value="B302_SPRY"/>
    <property type="match status" value="1"/>
</dbReference>
<evidence type="ECO:0000256" key="3">
    <source>
        <dbReference type="ARBA" id="ARBA00022771"/>
    </source>
</evidence>
<keyword evidence="4" id="KW-0862">Zinc</keyword>
<dbReference type="SMART" id="SM00502">
    <property type="entry name" value="BBC"/>
    <property type="match status" value="1"/>
</dbReference>
<dbReference type="InterPro" id="IPR013320">
    <property type="entry name" value="ConA-like_dom_sf"/>
</dbReference>
<dbReference type="CDD" id="cd19769">
    <property type="entry name" value="Bbox2_TRIM16-like"/>
    <property type="match status" value="1"/>
</dbReference>
<evidence type="ECO:0000256" key="6">
    <source>
        <dbReference type="ARBA" id="ARBA00023054"/>
    </source>
</evidence>
<dbReference type="InterPro" id="IPR017907">
    <property type="entry name" value="Znf_RING_CS"/>
</dbReference>
<dbReference type="InterPro" id="IPR013083">
    <property type="entry name" value="Znf_RING/FYVE/PHD"/>
</dbReference>
<evidence type="ECO:0000256" key="2">
    <source>
        <dbReference type="ARBA" id="ARBA00022723"/>
    </source>
</evidence>
<keyword evidence="13" id="KW-1185">Reference proteome</keyword>
<proteinExistence type="predicted"/>
<dbReference type="Gene3D" id="4.10.830.40">
    <property type="match status" value="1"/>
</dbReference>
<dbReference type="GO" id="GO:0008270">
    <property type="term" value="F:zinc ion binding"/>
    <property type="evidence" value="ECO:0007669"/>
    <property type="project" value="UniProtKB-KW"/>
</dbReference>
<comment type="caution">
    <text evidence="12">The sequence shown here is derived from an EMBL/GenBank/DDBJ whole genome shotgun (WGS) entry which is preliminary data.</text>
</comment>
<dbReference type="Pfam" id="PF00643">
    <property type="entry name" value="zf-B_box"/>
    <property type="match status" value="1"/>
</dbReference>
<dbReference type="InterPro" id="IPR051051">
    <property type="entry name" value="E3_ubiq-ligase_TRIM/RNF"/>
</dbReference>
<dbReference type="PROSITE" id="PS50089">
    <property type="entry name" value="ZF_RING_2"/>
    <property type="match status" value="1"/>
</dbReference>
<dbReference type="InterPro" id="IPR000315">
    <property type="entry name" value="Znf_B-box"/>
</dbReference>
<dbReference type="Gene3D" id="2.60.120.920">
    <property type="match status" value="1"/>
</dbReference>
<dbReference type="InterPro" id="IPR001841">
    <property type="entry name" value="Znf_RING"/>
</dbReference>
<dbReference type="CDD" id="cd12891">
    <property type="entry name" value="SPRY_PRY_C-I_2"/>
    <property type="match status" value="1"/>
</dbReference>
<dbReference type="PROSITE" id="PS50119">
    <property type="entry name" value="ZF_BBOX"/>
    <property type="match status" value="1"/>
</dbReference>
<evidence type="ECO:0000313" key="12">
    <source>
        <dbReference type="EMBL" id="DBA21848.1"/>
    </source>
</evidence>
<keyword evidence="3 7" id="KW-0863">Zinc-finger</keyword>
<evidence type="ECO:0000259" key="10">
    <source>
        <dbReference type="PROSITE" id="PS50119"/>
    </source>
</evidence>
<dbReference type="SMART" id="SM00449">
    <property type="entry name" value="SPRY"/>
    <property type="match status" value="1"/>
</dbReference>
<keyword evidence="6 8" id="KW-0175">Coiled coil</keyword>
<dbReference type="SMART" id="SM00589">
    <property type="entry name" value="PRY"/>
    <property type="match status" value="1"/>
</dbReference>
<dbReference type="PROSITE" id="PS00518">
    <property type="entry name" value="ZF_RING_1"/>
    <property type="match status" value="1"/>
</dbReference>
<dbReference type="InterPro" id="IPR001870">
    <property type="entry name" value="B30.2/SPRY"/>
</dbReference>
<protein>
    <submittedName>
        <fullName evidence="12">Uncharacterized protein</fullName>
    </submittedName>
</protein>
<dbReference type="SMART" id="SM00184">
    <property type="entry name" value="RING"/>
    <property type="match status" value="1"/>
</dbReference>
<dbReference type="SUPFAM" id="SSF57850">
    <property type="entry name" value="RING/U-box"/>
    <property type="match status" value="1"/>
</dbReference>
<dbReference type="GO" id="GO:0045087">
    <property type="term" value="P:innate immune response"/>
    <property type="evidence" value="ECO:0007669"/>
    <property type="project" value="UniProtKB-KW"/>
</dbReference>
<feature type="domain" description="B30.2/SPRY" evidence="11">
    <location>
        <begin position="336"/>
        <end position="524"/>
    </location>
</feature>
<dbReference type="PRINTS" id="PR01407">
    <property type="entry name" value="BUTYPHLNCDUF"/>
</dbReference>
<keyword evidence="5" id="KW-0391">Immunity</keyword>
<evidence type="ECO:0000256" key="4">
    <source>
        <dbReference type="ARBA" id="ARBA00022833"/>
    </source>
</evidence>
<feature type="domain" description="RING-type" evidence="9">
    <location>
        <begin position="12"/>
        <end position="55"/>
    </location>
</feature>
<evidence type="ECO:0000259" key="9">
    <source>
        <dbReference type="PROSITE" id="PS50089"/>
    </source>
</evidence>
<dbReference type="SUPFAM" id="SSF49899">
    <property type="entry name" value="Concanavalin A-like lectins/glucanases"/>
    <property type="match status" value="1"/>
</dbReference>
<dbReference type="PANTHER" id="PTHR25465">
    <property type="entry name" value="B-BOX DOMAIN CONTAINING"/>
    <property type="match status" value="1"/>
</dbReference>
<feature type="coiled-coil region" evidence="8">
    <location>
        <begin position="196"/>
        <end position="230"/>
    </location>
</feature>
<dbReference type="Gene3D" id="3.30.160.60">
    <property type="entry name" value="Classic Zinc Finger"/>
    <property type="match status" value="1"/>
</dbReference>
<dbReference type="InterPro" id="IPR006574">
    <property type="entry name" value="PRY"/>
</dbReference>
<evidence type="ECO:0000256" key="7">
    <source>
        <dbReference type="PROSITE-ProRule" id="PRU00024"/>
    </source>
</evidence>
<dbReference type="EMBL" id="DYDO01000006">
    <property type="protein sequence ID" value="DBA21848.1"/>
    <property type="molecule type" value="Genomic_DNA"/>
</dbReference>
<dbReference type="Pfam" id="PF00622">
    <property type="entry name" value="SPRY"/>
    <property type="match status" value="1"/>
</dbReference>
<reference evidence="12" key="1">
    <citation type="thesis" date="2020" institute="ProQuest LLC" country="789 East Eisenhower Parkway, Ann Arbor, MI, USA">
        <title>Comparative Genomics and Chromosome Evolution.</title>
        <authorList>
            <person name="Mudd A.B."/>
        </authorList>
    </citation>
    <scope>NUCLEOTIDE SEQUENCE</scope>
    <source>
        <strain evidence="12">1538</strain>
        <tissue evidence="12">Blood</tissue>
    </source>
</reference>
<gene>
    <name evidence="12" type="ORF">GDO54_012970</name>
</gene>